<evidence type="ECO:0000256" key="7">
    <source>
        <dbReference type="ARBA" id="ARBA00023136"/>
    </source>
</evidence>
<keyword evidence="2" id="KW-0812">Transmembrane</keyword>
<dbReference type="PRINTS" id="PR00205">
    <property type="entry name" value="CADHERIN"/>
</dbReference>
<dbReference type="CDD" id="cd11304">
    <property type="entry name" value="Cadherin_repeat"/>
    <property type="match status" value="11"/>
</dbReference>
<comment type="subcellular location">
    <subcellularLocation>
        <location evidence="1">Membrane</location>
    </subcellularLocation>
</comment>
<evidence type="ECO:0000256" key="3">
    <source>
        <dbReference type="ARBA" id="ARBA00022737"/>
    </source>
</evidence>
<keyword evidence="7" id="KW-0472">Membrane</keyword>
<feature type="domain" description="Cadherin" evidence="8">
    <location>
        <begin position="1045"/>
        <end position="1149"/>
    </location>
</feature>
<dbReference type="InterPro" id="IPR002126">
    <property type="entry name" value="Cadherin-like_dom"/>
</dbReference>
<evidence type="ECO:0000256" key="6">
    <source>
        <dbReference type="ARBA" id="ARBA00022989"/>
    </source>
</evidence>
<dbReference type="OrthoDB" id="1071848at2"/>
<accession>A0A1G6L1Q7</accession>
<feature type="domain" description="Cadherin" evidence="8">
    <location>
        <begin position="245"/>
        <end position="337"/>
    </location>
</feature>
<evidence type="ECO:0000256" key="4">
    <source>
        <dbReference type="ARBA" id="ARBA00022837"/>
    </source>
</evidence>
<dbReference type="PROSITE" id="PS50268">
    <property type="entry name" value="CADHERIN_2"/>
    <property type="match status" value="11"/>
</dbReference>
<feature type="domain" description="Cadherin" evidence="8">
    <location>
        <begin position="344"/>
        <end position="437"/>
    </location>
</feature>
<feature type="domain" description="Cadherin" evidence="8">
    <location>
        <begin position="444"/>
        <end position="537"/>
    </location>
</feature>
<dbReference type="PANTHER" id="PTHR24025">
    <property type="entry name" value="DESMOGLEIN FAMILY MEMBER"/>
    <property type="match status" value="1"/>
</dbReference>
<dbReference type="InterPro" id="IPR006644">
    <property type="entry name" value="Cadg"/>
</dbReference>
<feature type="domain" description="Cadherin" evidence="8">
    <location>
        <begin position="937"/>
        <end position="1045"/>
    </location>
</feature>
<dbReference type="STRING" id="1640674.SAMN05216323_102831"/>
<dbReference type="EMBL" id="FMYP01000028">
    <property type="protein sequence ID" value="SDC37260.1"/>
    <property type="molecule type" value="Genomic_DNA"/>
</dbReference>
<evidence type="ECO:0000259" key="8">
    <source>
        <dbReference type="PROSITE" id="PS50268"/>
    </source>
</evidence>
<evidence type="ECO:0000256" key="1">
    <source>
        <dbReference type="ARBA" id="ARBA00004370"/>
    </source>
</evidence>
<reference evidence="9 10" key="1">
    <citation type="submission" date="2016-09" db="EMBL/GenBank/DDBJ databases">
        <authorList>
            <person name="Capua I."/>
            <person name="De Benedictis P."/>
            <person name="Joannis T."/>
            <person name="Lombin L.H."/>
            <person name="Cattoli G."/>
        </authorList>
    </citation>
    <scope>NUCLEOTIDE SEQUENCE [LARGE SCALE GENOMIC DNA]</scope>
    <source>
        <strain evidence="9 10">A7P-90m</strain>
    </source>
</reference>
<dbReference type="Proteomes" id="UP000199452">
    <property type="component" value="Unassembled WGS sequence"/>
</dbReference>
<feature type="domain" description="Cadherin" evidence="8">
    <location>
        <begin position="1149"/>
        <end position="1252"/>
    </location>
</feature>
<dbReference type="SMART" id="SM00736">
    <property type="entry name" value="CADG"/>
    <property type="match status" value="7"/>
</dbReference>
<dbReference type="SMART" id="SM00112">
    <property type="entry name" value="CA"/>
    <property type="match status" value="11"/>
</dbReference>
<keyword evidence="10" id="KW-1185">Reference proteome</keyword>
<evidence type="ECO:0000256" key="2">
    <source>
        <dbReference type="ARBA" id="ARBA00022692"/>
    </source>
</evidence>
<keyword evidence="3" id="KW-0677">Repeat</keyword>
<proteinExistence type="predicted"/>
<feature type="domain" description="Cadherin" evidence="8">
    <location>
        <begin position="737"/>
        <end position="837"/>
    </location>
</feature>
<dbReference type="GO" id="GO:0005911">
    <property type="term" value="C:cell-cell junction"/>
    <property type="evidence" value="ECO:0007669"/>
    <property type="project" value="TreeGrafter"/>
</dbReference>
<name>A0A1G6L1Q7_9BACT</name>
<dbReference type="RefSeq" id="WP_092438064.1">
    <property type="nucleotide sequence ID" value="NZ_FMYP01000028.1"/>
</dbReference>
<keyword evidence="5" id="KW-0130">Cell adhesion</keyword>
<dbReference type="GO" id="GO:0007156">
    <property type="term" value="P:homophilic cell adhesion via plasma membrane adhesion molecules"/>
    <property type="evidence" value="ECO:0007669"/>
    <property type="project" value="InterPro"/>
</dbReference>
<dbReference type="Pfam" id="PF18962">
    <property type="entry name" value="Por_Secre_tail"/>
    <property type="match status" value="1"/>
</dbReference>
<feature type="domain" description="Cadherin" evidence="8">
    <location>
        <begin position="537"/>
        <end position="637"/>
    </location>
</feature>
<keyword evidence="6" id="KW-1133">Transmembrane helix</keyword>
<evidence type="ECO:0000256" key="5">
    <source>
        <dbReference type="ARBA" id="ARBA00022889"/>
    </source>
</evidence>
<feature type="domain" description="Cadherin" evidence="8">
    <location>
        <begin position="645"/>
        <end position="737"/>
    </location>
</feature>
<dbReference type="InterPro" id="IPR050971">
    <property type="entry name" value="Cadherin-domain_protein"/>
</dbReference>
<evidence type="ECO:0000313" key="10">
    <source>
        <dbReference type="Proteomes" id="UP000199452"/>
    </source>
</evidence>
<dbReference type="GO" id="GO:0016020">
    <property type="term" value="C:membrane"/>
    <property type="evidence" value="ECO:0007669"/>
    <property type="project" value="UniProtKB-SubCell"/>
</dbReference>
<dbReference type="Gene3D" id="2.60.40.60">
    <property type="entry name" value="Cadherins"/>
    <property type="match status" value="11"/>
</dbReference>
<dbReference type="InterPro" id="IPR015919">
    <property type="entry name" value="Cadherin-like_sf"/>
</dbReference>
<sequence>MRNYFTQGTIKRMRSYERSELNSARVFGMTDILYETNSLSYLRNLGRLIFVVCISLLFFLTGASAQTTETFESFSMGATSFTSNSVPFTLNPSGGAFAVDVYNPYGYLSSSNFIDNLTSLTNPCQIKSTSTFSVKSLYLYPSDNGGNSNQTSGVTVTLTGKLGGTTKFTYSPPSSDFASASYTNSTNRGFSLVNFATPGYDNIAIDELEITLGGTTNYFAIDNFTWGAAVVNNAPTDIALSASAINENVVANSTVGTLSTTDPDVGNTFTYTLVAGTGSTDNASFNISGSSLRITSSPDFETKSSYSVRVRTTDQGSLSFEKAFTITINDVAEAPTDVALSASSISENVAANSTVGTLSSTDPDAGNTFTYTLVAGTGSTDNASFNISGSSLRITASPDFETKSSYSVRVRTTDQSSLTYEKAFTITINNVNETPTDIALSASSINENVAANSTIGSLSSTDPDAGNTFTYTLVTGTGSTDNALFNISGSSLRITASPDFETKSSYSVRVRTTDQGSLTYEKAFTITINNVNESPTDIAISASAINENVAGNSTVGSLSSTDPDAGNTFTYTLVAGTGSTDNASFNISGSNLRITASPDFETKSSYTVRVRTTDQGTLFFEKAFTITISDVNEAPTDIVLSASAINENVAANSAVGSLSSTDPDAGNTFTYTLVTGTGSTDNASFNISGSSLRITASPDFETKSSYSVRVRTTDQSSLTYEKAFTITINNVNESPTDVEISASAINENVAGNTTVGLLSSTDPDAGNTFTYTLVVGTGSTDNASFNISGSSLRITASPNFETKSSYSVRVRTTDQGNLTYEKAFTVTINDLNEAPTDVALSASSINENVSANSTIGTLSSTDADAANTFTYTLVAGTGGTDNASFNISGSNLRITASPDFETKSSYSVRVRTTDQGSLSFEKAFTITINNVNETPVVTPAQSFSINENLISGTVVGTVVATDPDAGTTFSGWAITANVNPNGDGSSAFAINAATGQITVADAGDLDREINSSLTIKVTVSDGTNTSAEEDVTINLNDLNDVAPVVTAAQVFYVAEQSPNGTPVGTVLATDGDVTATTFQNWTITAGNSSGYFAINSSSGAITVVDNTGLNSAVNPSFTLTLTVSDGTNTSSSQTVSIIVSAVNDENPVITAAQSFAIDENANNSTAVGLVLATDPDYGTLFQGWTITAGNTSDAFAIDASTGAITVNQSSALDFETTPTFTLSVTVSDGLHTSATETLTINLTNVNDNTPEITSTSFTIDENSPVNFVVGKVEVSDKDGDLNPLTVTIKGGNTGDAFAYDNASGNLVVKTVTPVDFEVNPEFSLELEVSDGTLSSTKVVKVILRDVIETGVDEQLFSAISAYPNPCSGTLFIDIPATTSVSDISVTDVNGKLVYREQPSGLEQTIKLDMSSMKQGVYFVVLQGNGQKKILRVVKQ</sequence>
<dbReference type="GO" id="GO:0005509">
    <property type="term" value="F:calcium ion binding"/>
    <property type="evidence" value="ECO:0007669"/>
    <property type="project" value="InterPro"/>
</dbReference>
<dbReference type="SUPFAM" id="SSF49313">
    <property type="entry name" value="Cadherin-like"/>
    <property type="match status" value="11"/>
</dbReference>
<feature type="domain" description="Cadherin" evidence="8">
    <location>
        <begin position="1251"/>
        <end position="1356"/>
    </location>
</feature>
<dbReference type="NCBIfam" id="TIGR04183">
    <property type="entry name" value="Por_Secre_tail"/>
    <property type="match status" value="1"/>
</dbReference>
<protein>
    <submittedName>
        <fullName evidence="9">Por secretion system C-terminal sorting domain-containing protein</fullName>
    </submittedName>
</protein>
<organism evidence="9 10">
    <name type="scientific">Williamwhitmania taraxaci</name>
    <dbReference type="NCBI Taxonomy" id="1640674"/>
    <lineage>
        <taxon>Bacteria</taxon>
        <taxon>Pseudomonadati</taxon>
        <taxon>Bacteroidota</taxon>
        <taxon>Bacteroidia</taxon>
        <taxon>Bacteroidales</taxon>
        <taxon>Williamwhitmaniaceae</taxon>
        <taxon>Williamwhitmania</taxon>
    </lineage>
</organism>
<keyword evidence="4" id="KW-0106">Calcium</keyword>
<gene>
    <name evidence="9" type="ORF">SAMN05216323_102831</name>
</gene>
<dbReference type="Pfam" id="PF00028">
    <property type="entry name" value="Cadherin"/>
    <property type="match status" value="4"/>
</dbReference>
<evidence type="ECO:0000313" key="9">
    <source>
        <dbReference type="EMBL" id="SDC37260.1"/>
    </source>
</evidence>
<dbReference type="InterPro" id="IPR026444">
    <property type="entry name" value="Secre_tail"/>
</dbReference>
<feature type="domain" description="Cadherin" evidence="8">
    <location>
        <begin position="844"/>
        <end position="937"/>
    </location>
</feature>
<dbReference type="PANTHER" id="PTHR24025:SF23">
    <property type="entry name" value="NEURAL-CADHERIN"/>
    <property type="match status" value="1"/>
</dbReference>